<proteinExistence type="predicted"/>
<dbReference type="GO" id="GO:0051603">
    <property type="term" value="P:proteolysis involved in protein catabolic process"/>
    <property type="evidence" value="ECO:0007669"/>
    <property type="project" value="InterPro"/>
</dbReference>
<dbReference type="InterPro" id="IPR001353">
    <property type="entry name" value="Proteasome_sua/b"/>
</dbReference>
<dbReference type="InterPro" id="IPR016545">
    <property type="entry name" value="UCP009120_prtse"/>
</dbReference>
<name>A1WTT7_HALHL</name>
<dbReference type="Proteomes" id="UP000000647">
    <property type="component" value="Chromosome"/>
</dbReference>
<gene>
    <name evidence="1" type="ordered locus">Hhal_0305</name>
</gene>
<dbReference type="STRING" id="349124.Hhal_0305"/>
<dbReference type="InterPro" id="IPR029055">
    <property type="entry name" value="Ntn_hydrolases_N"/>
</dbReference>
<protein>
    <submittedName>
        <fullName evidence="1">20S proteasome, A and B subunits</fullName>
    </submittedName>
</protein>
<evidence type="ECO:0000313" key="2">
    <source>
        <dbReference type="Proteomes" id="UP000000647"/>
    </source>
</evidence>
<dbReference type="OrthoDB" id="9786336at2"/>
<dbReference type="eggNOG" id="COG3484">
    <property type="taxonomic scope" value="Bacteria"/>
</dbReference>
<dbReference type="HOGENOM" id="CLU_066183_0_0_6"/>
<dbReference type="PIRSF" id="PIRSF009120">
    <property type="entry name" value="UCP009120_prtse"/>
    <property type="match status" value="1"/>
</dbReference>
<reference evidence="1 2" key="2">
    <citation type="journal article" date="2013" name="Stand. Genomic Sci.">
        <title>Complete genome sequence of Halorhodospira halophila SL1.</title>
        <authorList>
            <person name="Challacombe J.F."/>
            <person name="Majid S."/>
            <person name="Deole R."/>
            <person name="Brettin T.S."/>
            <person name="Bruce D."/>
            <person name="Delano S.F."/>
            <person name="Detter J.C."/>
            <person name="Gleasner C.D."/>
            <person name="Han C.S."/>
            <person name="Misra M."/>
            <person name="Reitenga K.G."/>
            <person name="Mikhailova N."/>
            <person name="Woyke T."/>
            <person name="Pitluck S."/>
            <person name="Nolan M."/>
            <person name="Land M.L."/>
            <person name="Saunders E."/>
            <person name="Tapia R."/>
            <person name="Lapidus A."/>
            <person name="Ivanova N."/>
            <person name="Hoff W.D."/>
        </authorList>
    </citation>
    <scope>NUCLEOTIDE SEQUENCE [LARGE SCALE GENOMIC DNA]</scope>
    <source>
        <strain evidence="2">DSM 244 / SL1</strain>
    </source>
</reference>
<dbReference type="CDD" id="cd03765">
    <property type="entry name" value="proteasome_beta_bacterial"/>
    <property type="match status" value="1"/>
</dbReference>
<dbReference type="KEGG" id="hha:Hhal_0305"/>
<dbReference type="SUPFAM" id="SSF56235">
    <property type="entry name" value="N-terminal nucleophile aminohydrolases (Ntn hydrolases)"/>
    <property type="match status" value="1"/>
</dbReference>
<dbReference type="RefSeq" id="WP_011813122.1">
    <property type="nucleotide sequence ID" value="NC_008789.1"/>
</dbReference>
<organism evidence="1 2">
    <name type="scientific">Halorhodospira halophila (strain DSM 244 / SL1)</name>
    <name type="common">Ectothiorhodospira halophila (strain DSM 244 / SL1)</name>
    <dbReference type="NCBI Taxonomy" id="349124"/>
    <lineage>
        <taxon>Bacteria</taxon>
        <taxon>Pseudomonadati</taxon>
        <taxon>Pseudomonadota</taxon>
        <taxon>Gammaproteobacteria</taxon>
        <taxon>Chromatiales</taxon>
        <taxon>Ectothiorhodospiraceae</taxon>
        <taxon>Halorhodospira</taxon>
    </lineage>
</organism>
<evidence type="ECO:0000313" key="1">
    <source>
        <dbReference type="EMBL" id="ABM61099.1"/>
    </source>
</evidence>
<keyword evidence="1" id="KW-0647">Proteasome</keyword>
<dbReference type="GO" id="GO:0005839">
    <property type="term" value="C:proteasome core complex"/>
    <property type="evidence" value="ECO:0007669"/>
    <property type="project" value="InterPro"/>
</dbReference>
<reference evidence="2" key="1">
    <citation type="submission" date="2006-12" db="EMBL/GenBank/DDBJ databases">
        <title>Complete sequence of Halorhodospira halophila SL1.</title>
        <authorList>
            <consortium name="US DOE Joint Genome Institute"/>
            <person name="Copeland A."/>
            <person name="Lucas S."/>
            <person name="Lapidus A."/>
            <person name="Barry K."/>
            <person name="Detter J.C."/>
            <person name="Glavina del Rio T."/>
            <person name="Hammon N."/>
            <person name="Israni S."/>
            <person name="Dalin E."/>
            <person name="Tice H."/>
            <person name="Pitluck S."/>
            <person name="Saunders E."/>
            <person name="Brettin T."/>
            <person name="Bruce D."/>
            <person name="Han C."/>
            <person name="Tapia R."/>
            <person name="Schmutz J."/>
            <person name="Larimer F."/>
            <person name="Land M."/>
            <person name="Hauser L."/>
            <person name="Kyrpides N."/>
            <person name="Mikhailova N."/>
            <person name="Hoff W."/>
            <person name="Richardson P."/>
        </authorList>
    </citation>
    <scope>NUCLEOTIDE SEQUENCE [LARGE SCALE GENOMIC DNA]</scope>
    <source>
        <strain evidence="2">DSM 244 / SL1</strain>
    </source>
</reference>
<dbReference type="Pfam" id="PF00227">
    <property type="entry name" value="Proteasome"/>
    <property type="match status" value="1"/>
</dbReference>
<keyword evidence="2" id="KW-1185">Reference proteome</keyword>
<dbReference type="Gene3D" id="3.60.20.10">
    <property type="entry name" value="Glutamine Phosphoribosylpyrophosphate, subunit 1, domain 1"/>
    <property type="match status" value="1"/>
</dbReference>
<dbReference type="AlphaFoldDB" id="A1WTT7"/>
<accession>A1WTT7</accession>
<sequence length="250" mass="27261">MTYCLAIAVDEGLVFASDSRTHAGVDQVSTYSKMFAYARPGERSLVVLSAGNLATTQAVVRRLNRDWQTGAEPSLANTPTLEDAAEYLGEVSVELQRRSVEQSGQQNGLAVEATFLIGGQIQGQAPGIYMVYPQGNFITASPLHPFLQIGETKYGKPILDRIVSEQLPLERAATCALISIDSTMRSNLSVGPPVELLTYRRDSLDPGHYRAFQPDDPYFADLRDAWRDGLQQLFDQLAAPPLDPAAPTTS</sequence>
<dbReference type="EMBL" id="CP000544">
    <property type="protein sequence ID" value="ABM61099.1"/>
    <property type="molecule type" value="Genomic_DNA"/>
</dbReference>